<accession>A0A219YCH6</accession>
<evidence type="ECO:0000313" key="1">
    <source>
        <dbReference type="EMBL" id="APU01711.1"/>
    </source>
</evidence>
<organism evidence="1 2">
    <name type="scientific">Aeromonas phage 65.2</name>
    <dbReference type="NCBI Taxonomy" id="1932896"/>
    <lineage>
        <taxon>Viruses</taxon>
        <taxon>Duplodnaviria</taxon>
        <taxon>Heunggongvirae</taxon>
        <taxon>Uroviricota</taxon>
        <taxon>Caudoviricetes</taxon>
        <taxon>Pantevenvirales</taxon>
        <taxon>Straboviridae</taxon>
        <taxon>Emmerichvirinae</taxon>
        <taxon>Ishigurovirus</taxon>
        <taxon>Ishigurovirus osborne</taxon>
    </lineage>
</organism>
<reference evidence="1 2" key="1">
    <citation type="journal article" date="2017" name="Sci. Rep.">
        <title>Characterization and diversity of phages infecting Aeromonas salmonicida subsp. salmonicida.</title>
        <authorList>
            <person name="Vincent A.T."/>
            <person name="Paquet V.E."/>
            <person name="Bernatchez A."/>
            <person name="Tremblay D.M."/>
            <person name="Moineau S."/>
            <person name="Charette S.J."/>
        </authorList>
    </citation>
    <scope>NUCLEOTIDE SEQUENCE [LARGE SCALE GENOMIC DNA]</scope>
</reference>
<dbReference type="Proteomes" id="UP000225215">
    <property type="component" value="Segment"/>
</dbReference>
<evidence type="ECO:0000313" key="2">
    <source>
        <dbReference type="Proteomes" id="UP000225215"/>
    </source>
</evidence>
<protein>
    <submittedName>
        <fullName evidence="1">Uncharacterized protein</fullName>
    </submittedName>
</protein>
<sequence>MKKIYVNIWDDFEGFEDGDGGTTTMYIENDNLTVDQEEYVLRNIADQLGYTHTEVNFNTYGDPSMFGFERWEIILYNVNENRICGIVDYFGQLRHTIVINDEPHEIEVYAES</sequence>
<dbReference type="EMBL" id="KY290955">
    <property type="protein sequence ID" value="APU01711.1"/>
    <property type="molecule type" value="Genomic_DNA"/>
</dbReference>
<name>A0A219YCH6_9CAUD</name>
<proteinExistence type="predicted"/>